<dbReference type="InterPro" id="IPR036390">
    <property type="entry name" value="WH_DNA-bd_sf"/>
</dbReference>
<dbReference type="PROSITE" id="PS50987">
    <property type="entry name" value="HTH_ARSR_2"/>
    <property type="match status" value="1"/>
</dbReference>
<dbReference type="PRINTS" id="PR00778">
    <property type="entry name" value="HTHARSR"/>
</dbReference>
<dbReference type="eggNOG" id="COG0640">
    <property type="taxonomic scope" value="Bacteria"/>
</dbReference>
<dbReference type="KEGG" id="fgi:OP10G_4361"/>
<dbReference type="GO" id="GO:0097063">
    <property type="term" value="F:cadmium ion sensor activity"/>
    <property type="evidence" value="ECO:0007669"/>
    <property type="project" value="TreeGrafter"/>
</dbReference>
<dbReference type="HOGENOM" id="CLU_077964_0_1_0"/>
<dbReference type="InterPro" id="IPR011991">
    <property type="entry name" value="ArsR-like_HTH"/>
</dbReference>
<dbReference type="GO" id="GO:0003700">
    <property type="term" value="F:DNA-binding transcription factor activity"/>
    <property type="evidence" value="ECO:0007669"/>
    <property type="project" value="InterPro"/>
</dbReference>
<feature type="domain" description="HTH arsR-type" evidence="1">
    <location>
        <begin position="1"/>
        <end position="93"/>
    </location>
</feature>
<dbReference type="EMBL" id="CP007139">
    <property type="protein sequence ID" value="AIE87729.1"/>
    <property type="molecule type" value="Genomic_DNA"/>
</dbReference>
<dbReference type="SMART" id="SM00418">
    <property type="entry name" value="HTH_ARSR"/>
    <property type="match status" value="1"/>
</dbReference>
<dbReference type="PANTHER" id="PTHR39168:SF1">
    <property type="entry name" value="TRANSCRIPTIONAL REGULATORY PROTEIN"/>
    <property type="match status" value="1"/>
</dbReference>
<dbReference type="GO" id="GO:0032791">
    <property type="term" value="F:lead ion binding"/>
    <property type="evidence" value="ECO:0007669"/>
    <property type="project" value="TreeGrafter"/>
</dbReference>
<dbReference type="STRING" id="661478.OP10G_4361"/>
<dbReference type="OrthoDB" id="9797716at2"/>
<dbReference type="CDD" id="cd00090">
    <property type="entry name" value="HTH_ARSR"/>
    <property type="match status" value="1"/>
</dbReference>
<dbReference type="GO" id="GO:0010288">
    <property type="term" value="P:response to lead ion"/>
    <property type="evidence" value="ECO:0007669"/>
    <property type="project" value="TreeGrafter"/>
</dbReference>
<name>A0A068NZ04_FIMGI</name>
<dbReference type="SUPFAM" id="SSF46785">
    <property type="entry name" value="Winged helix' DNA-binding domain"/>
    <property type="match status" value="1"/>
</dbReference>
<sequence>MTPNSLTTIASLLADPARAEMLLAMMDGRVHPASDLAAIAHVSPSTASHHLAALVEGGLVTVTQIGRCRYHGLAGPEIAELLESIGSLSPASLRAARPLAECRSCYDHLAGRFGIRLRKGLEAREFVRLEGDRFTVSPSGFEFFTEFGIDVAALKAKRRPLARACIDWTERVPHIGGSLGAALLSRLLDRGWVTRGDIPRSLTVTPVGEECLQSFGL</sequence>
<dbReference type="RefSeq" id="WP_025228388.1">
    <property type="nucleotide sequence ID" value="NZ_CP007139.1"/>
</dbReference>
<dbReference type="InterPro" id="IPR052543">
    <property type="entry name" value="HTH_Metal-responsive_Reg"/>
</dbReference>
<reference evidence="2" key="1">
    <citation type="journal article" date="2014" name="PLoS ONE">
        <title>The first complete genome sequence of the class fimbriimonadia in the phylum armatimonadetes.</title>
        <authorList>
            <person name="Hu Z.Y."/>
            <person name="Wang Y.Z."/>
            <person name="Im W.T."/>
            <person name="Wang S.Y."/>
            <person name="Zhao G.P."/>
            <person name="Zheng H.J."/>
            <person name="Quan Z.X."/>
        </authorList>
    </citation>
    <scope>NUCLEOTIDE SEQUENCE [LARGE SCALE GENOMIC DNA]</scope>
    <source>
        <strain evidence="2">Gsoil 348</strain>
    </source>
</reference>
<evidence type="ECO:0000313" key="2">
    <source>
        <dbReference type="EMBL" id="AIE87729.1"/>
    </source>
</evidence>
<accession>A0A068NZ04</accession>
<dbReference type="Gene3D" id="1.10.10.10">
    <property type="entry name" value="Winged helix-like DNA-binding domain superfamily/Winged helix DNA-binding domain"/>
    <property type="match status" value="1"/>
</dbReference>
<dbReference type="PANTHER" id="PTHR39168">
    <property type="entry name" value="TRANSCRIPTIONAL REGULATOR-RELATED"/>
    <property type="match status" value="1"/>
</dbReference>
<evidence type="ECO:0000259" key="1">
    <source>
        <dbReference type="PROSITE" id="PS50987"/>
    </source>
</evidence>
<dbReference type="InterPro" id="IPR001845">
    <property type="entry name" value="HTH_ArsR_DNA-bd_dom"/>
</dbReference>
<keyword evidence="3" id="KW-1185">Reference proteome</keyword>
<dbReference type="InterPro" id="IPR036388">
    <property type="entry name" value="WH-like_DNA-bd_sf"/>
</dbReference>
<gene>
    <name evidence="2" type="ORF">OP10G_4361</name>
</gene>
<dbReference type="GO" id="GO:0046686">
    <property type="term" value="P:response to cadmium ion"/>
    <property type="evidence" value="ECO:0007669"/>
    <property type="project" value="TreeGrafter"/>
</dbReference>
<dbReference type="AlphaFoldDB" id="A0A068NZ04"/>
<dbReference type="Pfam" id="PF01022">
    <property type="entry name" value="HTH_5"/>
    <property type="match status" value="1"/>
</dbReference>
<reference evidence="2" key="2">
    <citation type="submission" date="2014-01" db="EMBL/GenBank/DDBJ databases">
        <authorList>
            <person name="Hu Z.-Y."/>
            <person name="Wang Y.-Z."/>
            <person name="Im W.-T."/>
            <person name="Wang S.-Y."/>
            <person name="Zhao G.-P."/>
            <person name="Zheng H.-J."/>
            <person name="Quan Z.-X."/>
        </authorList>
    </citation>
    <scope>NUCLEOTIDE SEQUENCE</scope>
    <source>
        <strain evidence="2">Gsoil 348</strain>
    </source>
</reference>
<protein>
    <submittedName>
        <fullName evidence="2">Putative transcriptional regulator, ArsR family protein</fullName>
    </submittedName>
</protein>
<proteinExistence type="predicted"/>
<evidence type="ECO:0000313" key="3">
    <source>
        <dbReference type="Proteomes" id="UP000027982"/>
    </source>
</evidence>
<organism evidence="2 3">
    <name type="scientific">Fimbriimonas ginsengisoli Gsoil 348</name>
    <dbReference type="NCBI Taxonomy" id="661478"/>
    <lineage>
        <taxon>Bacteria</taxon>
        <taxon>Bacillati</taxon>
        <taxon>Armatimonadota</taxon>
        <taxon>Fimbriimonadia</taxon>
        <taxon>Fimbriimonadales</taxon>
        <taxon>Fimbriimonadaceae</taxon>
        <taxon>Fimbriimonas</taxon>
    </lineage>
</organism>
<dbReference type="Proteomes" id="UP000027982">
    <property type="component" value="Chromosome"/>
</dbReference>
<dbReference type="GO" id="GO:0003677">
    <property type="term" value="F:DNA binding"/>
    <property type="evidence" value="ECO:0007669"/>
    <property type="project" value="TreeGrafter"/>
</dbReference>